<dbReference type="Gene3D" id="3.60.10.10">
    <property type="entry name" value="Endonuclease/exonuclease/phosphatase"/>
    <property type="match status" value="1"/>
</dbReference>
<evidence type="ECO:0000313" key="3">
    <source>
        <dbReference type="Proteomes" id="UP001431783"/>
    </source>
</evidence>
<dbReference type="PANTHER" id="PTHR33776:SF4">
    <property type="entry name" value="ENDONUCLEASE_EXONUCLEASE_PHOSPHATASE DOMAIN-CONTAINING PROTEIN"/>
    <property type="match status" value="1"/>
</dbReference>
<feature type="domain" description="Endonuclease/exonuclease/phosphatase" evidence="1">
    <location>
        <begin position="20"/>
        <end position="121"/>
    </location>
</feature>
<dbReference type="Pfam" id="PF14529">
    <property type="entry name" value="Exo_endo_phos_2"/>
    <property type="match status" value="1"/>
</dbReference>
<keyword evidence="3" id="KW-1185">Reference proteome</keyword>
<sequence length="185" mass="21384">MGDSLEVTSVRVFNRDEFVNLVCIYRAPSSNCELFFVSLEYLLSKVGDRSIFAGDFNLNMKPMSSRGRDLLDSFEAFGYRMCFSEYSRVHAGSSSLIDNIFLSFDVFFDGTTDDTFLSDHRVQSLRITECFSRVDFVGDQATYHKRSYSCDNVDYFRHLLSNGSWASLYNEVNVERKFTVFFEAF</sequence>
<dbReference type="InterPro" id="IPR005135">
    <property type="entry name" value="Endo/exonuclease/phosphatase"/>
</dbReference>
<evidence type="ECO:0000313" key="2">
    <source>
        <dbReference type="EMBL" id="KAK9887247.1"/>
    </source>
</evidence>
<dbReference type="InterPro" id="IPR036691">
    <property type="entry name" value="Endo/exonu/phosph_ase_sf"/>
</dbReference>
<gene>
    <name evidence="2" type="ORF">WA026_021098</name>
</gene>
<dbReference type="EMBL" id="JARQZJ010000106">
    <property type="protein sequence ID" value="KAK9887247.1"/>
    <property type="molecule type" value="Genomic_DNA"/>
</dbReference>
<dbReference type="GO" id="GO:0003824">
    <property type="term" value="F:catalytic activity"/>
    <property type="evidence" value="ECO:0007669"/>
    <property type="project" value="InterPro"/>
</dbReference>
<dbReference type="AlphaFoldDB" id="A0AAW1UUZ6"/>
<dbReference type="PANTHER" id="PTHR33776">
    <property type="entry name" value="ENDO/EXONUCLEASE/PHOSPHATASE DOMAIN-CONTAINING PROTEIN"/>
    <property type="match status" value="1"/>
</dbReference>
<evidence type="ECO:0000259" key="1">
    <source>
        <dbReference type="Pfam" id="PF14529"/>
    </source>
</evidence>
<comment type="caution">
    <text evidence="2">The sequence shown here is derived from an EMBL/GenBank/DDBJ whole genome shotgun (WGS) entry which is preliminary data.</text>
</comment>
<reference evidence="2 3" key="1">
    <citation type="submission" date="2023-03" db="EMBL/GenBank/DDBJ databases">
        <title>Genome insight into feeding habits of ladybird beetles.</title>
        <authorList>
            <person name="Li H.-S."/>
            <person name="Huang Y.-H."/>
            <person name="Pang H."/>
        </authorList>
    </citation>
    <scope>NUCLEOTIDE SEQUENCE [LARGE SCALE GENOMIC DNA]</scope>
    <source>
        <strain evidence="2">SYSU_2023b</strain>
        <tissue evidence="2">Whole body</tissue>
    </source>
</reference>
<protein>
    <recommendedName>
        <fullName evidence="1">Endonuclease/exonuclease/phosphatase domain-containing protein</fullName>
    </recommendedName>
</protein>
<dbReference type="SUPFAM" id="SSF56219">
    <property type="entry name" value="DNase I-like"/>
    <property type="match status" value="1"/>
</dbReference>
<name>A0AAW1UUZ6_9CUCU</name>
<proteinExistence type="predicted"/>
<accession>A0AAW1UUZ6</accession>
<dbReference type="Proteomes" id="UP001431783">
    <property type="component" value="Unassembled WGS sequence"/>
</dbReference>
<organism evidence="2 3">
    <name type="scientific">Henosepilachna vigintioctopunctata</name>
    <dbReference type="NCBI Taxonomy" id="420089"/>
    <lineage>
        <taxon>Eukaryota</taxon>
        <taxon>Metazoa</taxon>
        <taxon>Ecdysozoa</taxon>
        <taxon>Arthropoda</taxon>
        <taxon>Hexapoda</taxon>
        <taxon>Insecta</taxon>
        <taxon>Pterygota</taxon>
        <taxon>Neoptera</taxon>
        <taxon>Endopterygota</taxon>
        <taxon>Coleoptera</taxon>
        <taxon>Polyphaga</taxon>
        <taxon>Cucujiformia</taxon>
        <taxon>Coccinelloidea</taxon>
        <taxon>Coccinellidae</taxon>
        <taxon>Epilachninae</taxon>
        <taxon>Epilachnini</taxon>
        <taxon>Henosepilachna</taxon>
    </lineage>
</organism>